<evidence type="ECO:0000259" key="4">
    <source>
        <dbReference type="PROSITE" id="PS51898"/>
    </source>
</evidence>
<keyword evidence="3" id="KW-0233">DNA recombination</keyword>
<dbReference type="Pfam" id="PF00589">
    <property type="entry name" value="Phage_integrase"/>
    <property type="match status" value="1"/>
</dbReference>
<dbReference type="InterPro" id="IPR010998">
    <property type="entry name" value="Integrase_recombinase_N"/>
</dbReference>
<dbReference type="InterPro" id="IPR035386">
    <property type="entry name" value="Arm-DNA-bind_5"/>
</dbReference>
<accession>A0A212KFK6</accession>
<dbReference type="PROSITE" id="PS51898">
    <property type="entry name" value="TYR_RECOMBINASE"/>
    <property type="match status" value="1"/>
</dbReference>
<proteinExistence type="inferred from homology"/>
<dbReference type="InterPro" id="IPR050090">
    <property type="entry name" value="Tyrosine_recombinase_XerCD"/>
</dbReference>
<dbReference type="SUPFAM" id="SSF56349">
    <property type="entry name" value="DNA breaking-rejoining enzymes"/>
    <property type="match status" value="1"/>
</dbReference>
<evidence type="ECO:0000256" key="2">
    <source>
        <dbReference type="ARBA" id="ARBA00023125"/>
    </source>
</evidence>
<dbReference type="EMBL" id="FLUL01000002">
    <property type="protein sequence ID" value="SBW10510.1"/>
    <property type="molecule type" value="Genomic_DNA"/>
</dbReference>
<dbReference type="Pfam" id="PF17293">
    <property type="entry name" value="Arm-DNA-bind_5"/>
    <property type="match status" value="1"/>
</dbReference>
<name>A0A212KFK6_9BACT</name>
<dbReference type="Gene3D" id="1.10.150.130">
    <property type="match status" value="1"/>
</dbReference>
<dbReference type="InterPro" id="IPR013762">
    <property type="entry name" value="Integrase-like_cat_sf"/>
</dbReference>
<keyword evidence="2" id="KW-0238">DNA-binding</keyword>
<sequence>MRSTFSILFYINRQKVKKNGKCPVMGRITVDGKLCQFSVREEIVPDKWSVKEGRSTGKDKPDRELNQKLEQYKQKLIKYYNKQVEEEACVTAGSLKNVLFTADTDNPMLLAEFKTHNEEYRKSTGISKSKGSYHIYMQAYNNLVKFITQKYEMPDIAFRELQPSFIEDFDSFLRFDSGFSSGTAFNILMKLKRMVHRAINRGLIRKNPFAGFRCEQGNTTRKWLSKPELDRIMHSPIANPKAEQVRILFIFSAFTGISYADLYNLRYKNISSDGQGMAWIRIRRKKTGTQAIVPLAGIASDIYNKYRNQTIGNNDDNNKVFGVPCYALIHTRLEEIRQAAGLDVLSFHMARHSFSTTVCLSNGVPIETLSRMLGHKNISTTQIYAKITNQKVDEDMQALEKRLEGKYHFPQTNQLQTNL</sequence>
<evidence type="ECO:0000256" key="3">
    <source>
        <dbReference type="ARBA" id="ARBA00023172"/>
    </source>
</evidence>
<dbReference type="GO" id="GO:0015074">
    <property type="term" value="P:DNA integration"/>
    <property type="evidence" value="ECO:0007669"/>
    <property type="project" value="InterPro"/>
</dbReference>
<dbReference type="Gene3D" id="1.10.443.10">
    <property type="entry name" value="Intergrase catalytic core"/>
    <property type="match status" value="1"/>
</dbReference>
<dbReference type="PANTHER" id="PTHR30349:SF64">
    <property type="entry name" value="PROPHAGE INTEGRASE INTD-RELATED"/>
    <property type="match status" value="1"/>
</dbReference>
<evidence type="ECO:0000313" key="5">
    <source>
        <dbReference type="EMBL" id="SBW10510.1"/>
    </source>
</evidence>
<dbReference type="AlphaFoldDB" id="A0A212KFK6"/>
<dbReference type="GO" id="GO:0003677">
    <property type="term" value="F:DNA binding"/>
    <property type="evidence" value="ECO:0007669"/>
    <property type="project" value="UniProtKB-KW"/>
</dbReference>
<dbReference type="InterPro" id="IPR011010">
    <property type="entry name" value="DNA_brk_join_enz"/>
</dbReference>
<protein>
    <submittedName>
        <fullName evidence="5">Integrase family protein</fullName>
    </submittedName>
</protein>
<dbReference type="GO" id="GO:0006310">
    <property type="term" value="P:DNA recombination"/>
    <property type="evidence" value="ECO:0007669"/>
    <property type="project" value="UniProtKB-KW"/>
</dbReference>
<dbReference type="Pfam" id="PF13102">
    <property type="entry name" value="Phage_int_SAM_5"/>
    <property type="match status" value="1"/>
</dbReference>
<dbReference type="InterPro" id="IPR002104">
    <property type="entry name" value="Integrase_catalytic"/>
</dbReference>
<dbReference type="RefSeq" id="WP_296952711.1">
    <property type="nucleotide sequence ID" value="NZ_LT599021.1"/>
</dbReference>
<dbReference type="PANTHER" id="PTHR30349">
    <property type="entry name" value="PHAGE INTEGRASE-RELATED"/>
    <property type="match status" value="1"/>
</dbReference>
<comment type="similarity">
    <text evidence="1">Belongs to the 'phage' integrase family.</text>
</comment>
<organism evidence="5">
    <name type="scientific">uncultured Dysgonomonas sp</name>
    <dbReference type="NCBI Taxonomy" id="206096"/>
    <lineage>
        <taxon>Bacteria</taxon>
        <taxon>Pseudomonadati</taxon>
        <taxon>Bacteroidota</taxon>
        <taxon>Bacteroidia</taxon>
        <taxon>Bacteroidales</taxon>
        <taxon>Dysgonomonadaceae</taxon>
        <taxon>Dysgonomonas</taxon>
        <taxon>environmental samples</taxon>
    </lineage>
</organism>
<gene>
    <name evidence="5" type="ORF">KL86DYS2_20108</name>
</gene>
<dbReference type="CDD" id="cd01185">
    <property type="entry name" value="INTN1_C_like"/>
    <property type="match status" value="1"/>
</dbReference>
<dbReference type="InterPro" id="IPR025269">
    <property type="entry name" value="SAM-like_dom"/>
</dbReference>
<evidence type="ECO:0000256" key="1">
    <source>
        <dbReference type="ARBA" id="ARBA00008857"/>
    </source>
</evidence>
<feature type="domain" description="Tyr recombinase" evidence="4">
    <location>
        <begin position="219"/>
        <end position="397"/>
    </location>
</feature>
<reference evidence="5" key="1">
    <citation type="submission" date="2016-04" db="EMBL/GenBank/DDBJ databases">
        <authorList>
            <person name="Evans L.H."/>
            <person name="Alamgir A."/>
            <person name="Owens N."/>
            <person name="Weber N.D."/>
            <person name="Virtaneva K."/>
            <person name="Barbian K."/>
            <person name="Babar A."/>
            <person name="Rosenke K."/>
        </authorList>
    </citation>
    <scope>NUCLEOTIDE SEQUENCE</scope>
    <source>
        <strain evidence="5">86-2</strain>
    </source>
</reference>